<dbReference type="RefSeq" id="WP_378127434.1">
    <property type="nucleotide sequence ID" value="NZ_JBHSED010000040.1"/>
</dbReference>
<evidence type="ECO:0000256" key="1">
    <source>
        <dbReference type="PROSITE-ProRule" id="PRU01076"/>
    </source>
</evidence>
<keyword evidence="4" id="KW-1185">Reference proteome</keyword>
<dbReference type="NCBIfam" id="TIGR02841">
    <property type="entry name" value="spore_YyaC"/>
    <property type="match status" value="1"/>
</dbReference>
<dbReference type="Proteomes" id="UP001595755">
    <property type="component" value="Unassembled WGS sequence"/>
</dbReference>
<dbReference type="PANTHER" id="PTHR36432">
    <property type="match status" value="1"/>
</dbReference>
<dbReference type="SUPFAM" id="SSF53163">
    <property type="entry name" value="HybD-like"/>
    <property type="match status" value="1"/>
</dbReference>
<dbReference type="InterPro" id="IPR023430">
    <property type="entry name" value="Pept_HybD-like_dom_sf"/>
</dbReference>
<dbReference type="GO" id="GO:0008233">
    <property type="term" value="F:peptidase activity"/>
    <property type="evidence" value="ECO:0007669"/>
    <property type="project" value="UniProtKB-KW"/>
</dbReference>
<reference evidence="4" key="1">
    <citation type="journal article" date="2019" name="Int. J. Syst. Evol. Microbiol.">
        <title>The Global Catalogue of Microorganisms (GCM) 10K type strain sequencing project: providing services to taxonomists for standard genome sequencing and annotation.</title>
        <authorList>
            <consortium name="The Broad Institute Genomics Platform"/>
            <consortium name="The Broad Institute Genome Sequencing Center for Infectious Disease"/>
            <person name="Wu L."/>
            <person name="Ma J."/>
        </authorList>
    </citation>
    <scope>NUCLEOTIDE SEQUENCE [LARGE SCALE GENOMIC DNA]</scope>
    <source>
        <strain evidence="4">CGMCC 4.1641</strain>
    </source>
</reference>
<evidence type="ECO:0000313" key="3">
    <source>
        <dbReference type="EMBL" id="MFC4305755.1"/>
    </source>
</evidence>
<dbReference type="SMART" id="SM00966">
    <property type="entry name" value="SpoVT_AbrB"/>
    <property type="match status" value="1"/>
</dbReference>
<dbReference type="InterPro" id="IPR037914">
    <property type="entry name" value="SpoVT-AbrB_sf"/>
</dbReference>
<comment type="caution">
    <text evidence="3">The sequence shown here is derived from an EMBL/GenBank/DDBJ whole genome shotgun (WGS) entry which is preliminary data.</text>
</comment>
<evidence type="ECO:0000259" key="2">
    <source>
        <dbReference type="PROSITE" id="PS51740"/>
    </source>
</evidence>
<feature type="domain" description="SpoVT-AbrB" evidence="2">
    <location>
        <begin position="174"/>
        <end position="219"/>
    </location>
</feature>
<organism evidence="3 4">
    <name type="scientific">Cohnella boryungensis</name>
    <dbReference type="NCBI Taxonomy" id="768479"/>
    <lineage>
        <taxon>Bacteria</taxon>
        <taxon>Bacillati</taxon>
        <taxon>Bacillota</taxon>
        <taxon>Bacilli</taxon>
        <taxon>Bacillales</taxon>
        <taxon>Paenibacillaceae</taxon>
        <taxon>Cohnella</taxon>
    </lineage>
</organism>
<keyword evidence="1" id="KW-0238">DNA-binding</keyword>
<accession>A0ABV8SEX2</accession>
<dbReference type="InterPro" id="IPR009665">
    <property type="entry name" value="YyaC"/>
</dbReference>
<dbReference type="Pfam" id="PF04014">
    <property type="entry name" value="MazE_antitoxin"/>
    <property type="match status" value="1"/>
</dbReference>
<evidence type="ECO:0000313" key="4">
    <source>
        <dbReference type="Proteomes" id="UP001595755"/>
    </source>
</evidence>
<keyword evidence="3" id="KW-0378">Hydrolase</keyword>
<dbReference type="NCBIfam" id="TIGR01439">
    <property type="entry name" value="lp_hng_hel_AbrB"/>
    <property type="match status" value="1"/>
</dbReference>
<name>A0ABV8SEX2_9BACL</name>
<dbReference type="InterPro" id="IPR007159">
    <property type="entry name" value="SpoVT-AbrB_dom"/>
</dbReference>
<dbReference type="Gene3D" id="2.10.260.10">
    <property type="match status" value="1"/>
</dbReference>
<dbReference type="SUPFAM" id="SSF89447">
    <property type="entry name" value="AbrB/MazE/MraZ-like"/>
    <property type="match status" value="1"/>
</dbReference>
<dbReference type="PROSITE" id="PS51740">
    <property type="entry name" value="SPOVT_ABRB"/>
    <property type="match status" value="1"/>
</dbReference>
<gene>
    <name evidence="3" type="primary">yyaC</name>
    <name evidence="3" type="ORF">ACFO1S_20200</name>
</gene>
<keyword evidence="3" id="KW-0645">Protease</keyword>
<dbReference type="GO" id="GO:0006508">
    <property type="term" value="P:proteolysis"/>
    <property type="evidence" value="ECO:0007669"/>
    <property type="project" value="UniProtKB-KW"/>
</dbReference>
<dbReference type="EMBL" id="JBHSED010000040">
    <property type="protein sequence ID" value="MFC4305755.1"/>
    <property type="molecule type" value="Genomic_DNA"/>
</dbReference>
<sequence length="252" mass="27026">MIEAMTKLAKEYSPDQITFFCIGTDRSTGDAFGLLVGSRLTELGYNVVGTLDDPTHAENLMLRLLEVPEGHVVVAVDSCLGHPSNVGCVRFKSGPLRPGAGVGKNLPSVGDYSLIGIVNVGGFMEYLVLQNTRLSLVMQMVQQAVEIISAAIPLPSNAAEVAATTEDLNMKATGIVRKMDELGRVVLPKELRRTLGISEGDPLEVFVQGELILLRKYVPGCIITGALDDLIEFQGKQFSRTAIGELARKAGV</sequence>
<dbReference type="PANTHER" id="PTHR36432:SF1">
    <property type="entry name" value="STAGE V SPORULATION PROTEIN T"/>
    <property type="match status" value="1"/>
</dbReference>
<dbReference type="Pfam" id="PF06866">
    <property type="entry name" value="DUF1256"/>
    <property type="match status" value="1"/>
</dbReference>
<protein>
    <submittedName>
        <fullName evidence="3">Spore protease YyaC</fullName>
    </submittedName>
</protein>
<dbReference type="InterPro" id="IPR052731">
    <property type="entry name" value="B_subtilis_Trans_State_Reg"/>
</dbReference>
<proteinExistence type="predicted"/>